<feature type="compositionally biased region" description="Basic and acidic residues" evidence="1">
    <location>
        <begin position="60"/>
        <end position="70"/>
    </location>
</feature>
<dbReference type="PANTHER" id="PTHR14911">
    <property type="entry name" value="THUMP DOMAIN-CONTAINING"/>
    <property type="match status" value="1"/>
</dbReference>
<dbReference type="InterPro" id="IPR029063">
    <property type="entry name" value="SAM-dependent_MTases_sf"/>
</dbReference>
<dbReference type="AlphaFoldDB" id="A0A7G2C7G0"/>
<name>A0A7G2C7G0_9TRYP</name>
<dbReference type="InterPro" id="IPR000241">
    <property type="entry name" value="RlmKL-like_Mtase"/>
</dbReference>
<reference evidence="3 4" key="1">
    <citation type="submission" date="2020-08" db="EMBL/GenBank/DDBJ databases">
        <authorList>
            <person name="Newling K."/>
            <person name="Davey J."/>
            <person name="Forrester S."/>
        </authorList>
    </citation>
    <scope>NUCLEOTIDE SEQUENCE [LARGE SCALE GENOMIC DNA]</scope>
    <source>
        <strain evidence="4">Crithidia deanei Carvalho (ATCC PRA-265)</strain>
    </source>
</reference>
<dbReference type="Pfam" id="PF01170">
    <property type="entry name" value="UPF0020"/>
    <property type="match status" value="2"/>
</dbReference>
<dbReference type="PANTHER" id="PTHR14911:SF13">
    <property type="entry name" value="TRNA (GUANINE(6)-N2)-METHYLTRANSFERASE THUMP3"/>
    <property type="match status" value="1"/>
</dbReference>
<organism evidence="3 4">
    <name type="scientific">Angomonas deanei</name>
    <dbReference type="NCBI Taxonomy" id="59799"/>
    <lineage>
        <taxon>Eukaryota</taxon>
        <taxon>Discoba</taxon>
        <taxon>Euglenozoa</taxon>
        <taxon>Kinetoplastea</taxon>
        <taxon>Metakinetoplastina</taxon>
        <taxon>Trypanosomatida</taxon>
        <taxon>Trypanosomatidae</taxon>
        <taxon>Strigomonadinae</taxon>
        <taxon>Angomonas</taxon>
    </lineage>
</organism>
<accession>A0A7G2C7G0</accession>
<dbReference type="VEuPathDB" id="TriTrypDB:ADEAN_000248700"/>
<dbReference type="Gene3D" id="3.40.50.150">
    <property type="entry name" value="Vaccinia Virus protein VP39"/>
    <property type="match status" value="2"/>
</dbReference>
<protein>
    <submittedName>
        <fullName evidence="3">RNA methylase family UPF0020, putative</fullName>
    </submittedName>
</protein>
<dbReference type="GO" id="GO:0043527">
    <property type="term" value="C:tRNA methyltransferase complex"/>
    <property type="evidence" value="ECO:0007669"/>
    <property type="project" value="UniProtKB-ARBA"/>
</dbReference>
<keyword evidence="3" id="KW-0808">Transferase</keyword>
<dbReference type="SUPFAM" id="SSF53335">
    <property type="entry name" value="S-adenosyl-L-methionine-dependent methyltransferases"/>
    <property type="match status" value="1"/>
</dbReference>
<feature type="domain" description="Ribosomal RNA large subunit methyltransferase K/L-like methyltransferase" evidence="2">
    <location>
        <begin position="488"/>
        <end position="535"/>
    </location>
</feature>
<keyword evidence="4" id="KW-1185">Reference proteome</keyword>
<feature type="domain" description="Ribosomal RNA large subunit methyltransferase K/L-like methyltransferase" evidence="2">
    <location>
        <begin position="317"/>
        <end position="360"/>
    </location>
</feature>
<dbReference type="SUPFAM" id="SSF143437">
    <property type="entry name" value="THUMP domain-like"/>
    <property type="match status" value="1"/>
</dbReference>
<evidence type="ECO:0000313" key="4">
    <source>
        <dbReference type="Proteomes" id="UP000515908"/>
    </source>
</evidence>
<dbReference type="EMBL" id="LR877148">
    <property type="protein sequence ID" value="CAD2215034.1"/>
    <property type="molecule type" value="Genomic_DNA"/>
</dbReference>
<evidence type="ECO:0000259" key="2">
    <source>
        <dbReference type="Pfam" id="PF01170"/>
    </source>
</evidence>
<keyword evidence="3" id="KW-0489">Methyltransferase</keyword>
<dbReference type="Proteomes" id="UP000515908">
    <property type="component" value="Chromosome 04"/>
</dbReference>
<gene>
    <name evidence="3" type="ORF">ADEAN_000248700</name>
</gene>
<proteinExistence type="predicted"/>
<evidence type="ECO:0000256" key="1">
    <source>
        <dbReference type="SAM" id="MobiDB-lite"/>
    </source>
</evidence>
<feature type="region of interest" description="Disordered" evidence="1">
    <location>
        <begin position="56"/>
        <end position="79"/>
    </location>
</feature>
<evidence type="ECO:0000313" key="3">
    <source>
        <dbReference type="EMBL" id="CAD2215034.1"/>
    </source>
</evidence>
<dbReference type="GO" id="GO:0030488">
    <property type="term" value="P:tRNA methylation"/>
    <property type="evidence" value="ECO:0007669"/>
    <property type="project" value="TreeGrafter"/>
</dbReference>
<dbReference type="GO" id="GO:0016423">
    <property type="term" value="F:tRNA (guanine) methyltransferase activity"/>
    <property type="evidence" value="ECO:0007669"/>
    <property type="project" value="TreeGrafter"/>
</dbReference>
<sequence length="608" mass="68299">MSGCDRTYWLVFPSGIEDVVRHTVEKDVVRSAEGGEPVQFLSNIAEKRVFVRKAVRRPKEKNEKRPKMEGEEPVASKDVPARKTIERKTYASAEEAMQHLRGALFFHFQDSVSFESEVALLDRIIHQHRCVEKVCLHLFSSPCKEAVGEIDEPFATHKSAIRQIVMSQLHSLQQALYQLHDEAYAVRHRIDEGVSFRVTAVRKDKSIPCSFKSTDVAAHLGELIAEDELFADWQVNMLYYNVEVYVVHDEHFVHVGVSLSPLPLPRCGRELDLTSQLAMEFERDFIGHQLQAGALHPSTSPHLKALIPRGSSHRNEVRLNKGENSMHPALAAALVAYADLTDATTMLDPFAGSGTVLVETLMATLFSKSLVLLGSDLSSGDTLMIRDNTDAERILYYSLVQEMFTSTSESYAPALLPVVERIRKWKALIHAKTIAVDVQDLTPENLVQRLSEGLGEEVQQEQKACEAMLKKVCRQIPLASSLALSMRCDAVKLPWKHNTIDRIISDLPFGRRCGNHKENASLYPLILKECYRLLTPPSGPSEGESGDRWWERGKGQTGGRAVLLTIEGELMMNSLELVKEECPFHLVTTPFTLDMGGLFPYVFVLEKR</sequence>
<dbReference type="Gene3D" id="3.30.2130.30">
    <property type="match status" value="1"/>
</dbReference>